<protein>
    <recommendedName>
        <fullName evidence="3">HECT-type E3 ubiquitin transferase</fullName>
        <ecNumber evidence="3">2.3.2.26</ecNumber>
    </recommendedName>
</protein>
<dbReference type="PANTHER" id="PTHR11254">
    <property type="entry name" value="HECT DOMAIN UBIQUITIN-PROTEIN LIGASE"/>
    <property type="match status" value="1"/>
</dbReference>
<evidence type="ECO:0000256" key="1">
    <source>
        <dbReference type="ARBA" id="ARBA00000885"/>
    </source>
</evidence>
<comment type="pathway">
    <text evidence="2">Protein modification; protein ubiquitination.</text>
</comment>
<sequence length="612" mass="70276">SNCLYRELTALSKRSAIVLYYDAGKLQIVFSVPRDSIGSGCVFLGRADPGGNAIILLGISYSLPRNIAVPYDFSEQGVSNMYIVIWPIAYCLRVNRYRRSINYWRLFPITVSALDTDSNRREIICDEQKTYHTRLMSPDSQRLIKILYQTYVWAAPAKFVMKHFFFQIYYQKTRAGKFFKPNQILEFHLTHAFTQKGYSGMLIRSLRKAYRSLTATSFAKSYRSSQDMETWQSTQTKWVRKFHGKRLHDKIQIQVSRDKLLETSMKATKNFNVADWCKNFEFTFQGEEGLDWGGLRREWFELICSQLFDNDNGLFTSLHDGRQALVHPDPNRPSHLKLKHYEFAGRVVGKCLYESSLGSGYRLTVRARFSRSFLAQLIGLRVHYKHFAQDDPELYNGKIRHILDNAVEDIGVDLTFADEICIPGGQIKTVELEPGGAAREVTDNNKMAYIDALTQYRLATRVRHEVDSFLVGLNDIIPDNLLCIFDENELELLMCGIEEYSIADFKANHVVNGSSAEFRRVLYWFWTAVSNFTEEEMARLLQFTTGCSRLPPGGFAQLTPHFQISAAHTFGVLPTAHTCFNQLCLPDYDTYEQFEKAILLAIKEGSEGFGMV</sequence>
<dbReference type="Gene3D" id="3.30.2410.10">
    <property type="entry name" value="Hect, E3 ligase catalytic domain"/>
    <property type="match status" value="1"/>
</dbReference>
<dbReference type="InterPro" id="IPR000569">
    <property type="entry name" value="HECT_dom"/>
</dbReference>
<evidence type="ECO:0000313" key="8">
    <source>
        <dbReference type="EMBL" id="CAL4150993.1"/>
    </source>
</evidence>
<dbReference type="GO" id="GO:0000209">
    <property type="term" value="P:protein polyubiquitination"/>
    <property type="evidence" value="ECO:0007669"/>
    <property type="project" value="TreeGrafter"/>
</dbReference>
<proteinExistence type="predicted"/>
<dbReference type="PROSITE" id="PS50237">
    <property type="entry name" value="HECT"/>
    <property type="match status" value="1"/>
</dbReference>
<dbReference type="InterPro" id="IPR035983">
    <property type="entry name" value="Hect_E3_ubiquitin_ligase"/>
</dbReference>
<dbReference type="InterPro" id="IPR050409">
    <property type="entry name" value="E3_ubiq-protein_ligase"/>
</dbReference>
<reference evidence="8 9" key="1">
    <citation type="submission" date="2024-05" db="EMBL/GenBank/DDBJ databases">
        <authorList>
            <person name="Wallberg A."/>
        </authorList>
    </citation>
    <scope>NUCLEOTIDE SEQUENCE [LARGE SCALE GENOMIC DNA]</scope>
</reference>
<dbReference type="GO" id="GO:0006511">
    <property type="term" value="P:ubiquitin-dependent protein catabolic process"/>
    <property type="evidence" value="ECO:0007669"/>
    <property type="project" value="TreeGrafter"/>
</dbReference>
<dbReference type="FunFam" id="3.30.2410.10:FF:000013">
    <property type="entry name" value="Apoptosis-resistant E3 ubiquitin protein ligase 1"/>
    <property type="match status" value="1"/>
</dbReference>
<dbReference type="FunFam" id="3.30.2160.10:FF:000008">
    <property type="entry name" value="Apoptosis-resistant E3 ubiquitin protein ligase 1"/>
    <property type="match status" value="1"/>
</dbReference>
<feature type="domain" description="HECT" evidence="7">
    <location>
        <begin position="272"/>
        <end position="612"/>
    </location>
</feature>
<gene>
    <name evidence="8" type="ORF">MNOR_LOCUS30655</name>
</gene>
<dbReference type="Proteomes" id="UP001497623">
    <property type="component" value="Unassembled WGS sequence"/>
</dbReference>
<dbReference type="SMART" id="SM00119">
    <property type="entry name" value="HECTc"/>
    <property type="match status" value="1"/>
</dbReference>
<dbReference type="Pfam" id="PF00632">
    <property type="entry name" value="HECT"/>
    <property type="match status" value="1"/>
</dbReference>
<keyword evidence="5 6" id="KW-0833">Ubl conjugation pathway</keyword>
<evidence type="ECO:0000256" key="4">
    <source>
        <dbReference type="ARBA" id="ARBA00022679"/>
    </source>
</evidence>
<dbReference type="AlphaFoldDB" id="A0AAV2S2P9"/>
<dbReference type="PANTHER" id="PTHR11254:SF340">
    <property type="entry name" value="APOPTOSIS-RESISTANT E3 UBIQUITIN PROTEIN LIGASE 1"/>
    <property type="match status" value="1"/>
</dbReference>
<organism evidence="8 9">
    <name type="scientific">Meganyctiphanes norvegica</name>
    <name type="common">Northern krill</name>
    <name type="synonym">Thysanopoda norvegica</name>
    <dbReference type="NCBI Taxonomy" id="48144"/>
    <lineage>
        <taxon>Eukaryota</taxon>
        <taxon>Metazoa</taxon>
        <taxon>Ecdysozoa</taxon>
        <taxon>Arthropoda</taxon>
        <taxon>Crustacea</taxon>
        <taxon>Multicrustacea</taxon>
        <taxon>Malacostraca</taxon>
        <taxon>Eumalacostraca</taxon>
        <taxon>Eucarida</taxon>
        <taxon>Euphausiacea</taxon>
        <taxon>Euphausiidae</taxon>
        <taxon>Meganyctiphanes</taxon>
    </lineage>
</organism>
<dbReference type="SUPFAM" id="SSF56204">
    <property type="entry name" value="Hect, E3 ligase catalytic domain"/>
    <property type="match status" value="1"/>
</dbReference>
<evidence type="ECO:0000256" key="2">
    <source>
        <dbReference type="ARBA" id="ARBA00004906"/>
    </source>
</evidence>
<evidence type="ECO:0000256" key="6">
    <source>
        <dbReference type="PROSITE-ProRule" id="PRU00104"/>
    </source>
</evidence>
<comment type="catalytic activity">
    <reaction evidence="1">
        <text>S-ubiquitinyl-[E2 ubiquitin-conjugating enzyme]-L-cysteine + [acceptor protein]-L-lysine = [E2 ubiquitin-conjugating enzyme]-L-cysteine + N(6)-ubiquitinyl-[acceptor protein]-L-lysine.</text>
        <dbReference type="EC" id="2.3.2.26"/>
    </reaction>
</comment>
<keyword evidence="4" id="KW-0808">Transferase</keyword>
<evidence type="ECO:0000313" key="9">
    <source>
        <dbReference type="Proteomes" id="UP001497623"/>
    </source>
</evidence>
<feature type="active site" description="Glycyl thioester intermediate" evidence="6">
    <location>
        <position position="579"/>
    </location>
</feature>
<evidence type="ECO:0000256" key="5">
    <source>
        <dbReference type="ARBA" id="ARBA00022786"/>
    </source>
</evidence>
<name>A0AAV2S2P9_MEGNR</name>
<keyword evidence="9" id="KW-1185">Reference proteome</keyword>
<dbReference type="CDD" id="cd00078">
    <property type="entry name" value="HECTc"/>
    <property type="match status" value="1"/>
</dbReference>
<feature type="non-terminal residue" evidence="8">
    <location>
        <position position="1"/>
    </location>
</feature>
<accession>A0AAV2S2P9</accession>
<dbReference type="EC" id="2.3.2.26" evidence="3"/>
<evidence type="ECO:0000256" key="3">
    <source>
        <dbReference type="ARBA" id="ARBA00012485"/>
    </source>
</evidence>
<dbReference type="GO" id="GO:0043066">
    <property type="term" value="P:negative regulation of apoptotic process"/>
    <property type="evidence" value="ECO:0007669"/>
    <property type="project" value="TreeGrafter"/>
</dbReference>
<dbReference type="Gene3D" id="3.30.2160.10">
    <property type="entry name" value="Hect, E3 ligase catalytic domain"/>
    <property type="match status" value="1"/>
</dbReference>
<dbReference type="Gene3D" id="3.90.1750.10">
    <property type="entry name" value="Hect, E3 ligase catalytic domains"/>
    <property type="match status" value="1"/>
</dbReference>
<dbReference type="GO" id="GO:0061630">
    <property type="term" value="F:ubiquitin protein ligase activity"/>
    <property type="evidence" value="ECO:0007669"/>
    <property type="project" value="UniProtKB-EC"/>
</dbReference>
<evidence type="ECO:0000259" key="7">
    <source>
        <dbReference type="PROSITE" id="PS50237"/>
    </source>
</evidence>
<comment type="caution">
    <text evidence="8">The sequence shown here is derived from an EMBL/GenBank/DDBJ whole genome shotgun (WGS) entry which is preliminary data.</text>
</comment>
<dbReference type="GO" id="GO:0009966">
    <property type="term" value="P:regulation of signal transduction"/>
    <property type="evidence" value="ECO:0007669"/>
    <property type="project" value="UniProtKB-ARBA"/>
</dbReference>
<dbReference type="EMBL" id="CAXKWB010037972">
    <property type="protein sequence ID" value="CAL4150993.1"/>
    <property type="molecule type" value="Genomic_DNA"/>
</dbReference>
<feature type="non-terminal residue" evidence="8">
    <location>
        <position position="612"/>
    </location>
</feature>
<dbReference type="GO" id="GO:0005829">
    <property type="term" value="C:cytosol"/>
    <property type="evidence" value="ECO:0007669"/>
    <property type="project" value="TreeGrafter"/>
</dbReference>